<reference evidence="2" key="1">
    <citation type="journal article" date="2012" name="Nat. Biotechnol.">
        <title>Reference genome sequence of the model plant Setaria.</title>
        <authorList>
            <person name="Bennetzen J.L."/>
            <person name="Schmutz J."/>
            <person name="Wang H."/>
            <person name="Percifield R."/>
            <person name="Hawkins J."/>
            <person name="Pontaroli A.C."/>
            <person name="Estep M."/>
            <person name="Feng L."/>
            <person name="Vaughn J.N."/>
            <person name="Grimwood J."/>
            <person name="Jenkins J."/>
            <person name="Barry K."/>
            <person name="Lindquist E."/>
            <person name="Hellsten U."/>
            <person name="Deshpande S."/>
            <person name="Wang X."/>
            <person name="Wu X."/>
            <person name="Mitros T."/>
            <person name="Triplett J."/>
            <person name="Yang X."/>
            <person name="Ye C.Y."/>
            <person name="Mauro-Herrera M."/>
            <person name="Wang L."/>
            <person name="Li P."/>
            <person name="Sharma M."/>
            <person name="Sharma R."/>
            <person name="Ronald P.C."/>
            <person name="Panaud O."/>
            <person name="Kellogg E.A."/>
            <person name="Brutnell T.P."/>
            <person name="Doust A.N."/>
            <person name="Tuskan G.A."/>
            <person name="Rokhsar D."/>
            <person name="Devos K.M."/>
        </authorList>
    </citation>
    <scope>NUCLEOTIDE SEQUENCE [LARGE SCALE GENOMIC DNA]</scope>
    <source>
        <strain evidence="2">cv. Yugu1</strain>
    </source>
</reference>
<dbReference type="Proteomes" id="UP000004995">
    <property type="component" value="Unassembled WGS sequence"/>
</dbReference>
<organism evidence="1 2">
    <name type="scientific">Setaria italica</name>
    <name type="common">Foxtail millet</name>
    <name type="synonym">Panicum italicum</name>
    <dbReference type="NCBI Taxonomy" id="4555"/>
    <lineage>
        <taxon>Eukaryota</taxon>
        <taxon>Viridiplantae</taxon>
        <taxon>Streptophyta</taxon>
        <taxon>Embryophyta</taxon>
        <taxon>Tracheophyta</taxon>
        <taxon>Spermatophyta</taxon>
        <taxon>Magnoliopsida</taxon>
        <taxon>Liliopsida</taxon>
        <taxon>Poales</taxon>
        <taxon>Poaceae</taxon>
        <taxon>PACMAD clade</taxon>
        <taxon>Panicoideae</taxon>
        <taxon>Panicodae</taxon>
        <taxon>Paniceae</taxon>
        <taxon>Cenchrinae</taxon>
        <taxon>Setaria</taxon>
    </lineage>
</organism>
<sequence length="51" mass="6016">MCIIHMGDLPIEKIHRSETKRKGQFSLLIQLNQGFVMEADSNNHFIRHAYF</sequence>
<keyword evidence="2" id="KW-1185">Reference proteome</keyword>
<dbReference type="HOGENOM" id="CLU_3110040_0_0_1"/>
<dbReference type="Gramene" id="KQK85845">
    <property type="protein sequence ID" value="KQK85845"/>
    <property type="gene ID" value="SETIT_020804mg"/>
</dbReference>
<dbReference type="AlphaFoldDB" id="K3Z2N6"/>
<accession>K3Z2N6</accession>
<dbReference type="EnsemblPlants" id="KQK85845">
    <property type="protein sequence ID" value="KQK85845"/>
    <property type="gene ID" value="SETIT_020804mg"/>
</dbReference>
<name>K3Z2N6_SETIT</name>
<evidence type="ECO:0000313" key="1">
    <source>
        <dbReference type="EnsemblPlants" id="KQK85845"/>
    </source>
</evidence>
<reference evidence="1" key="2">
    <citation type="submission" date="2018-08" db="UniProtKB">
        <authorList>
            <consortium name="EnsemblPlants"/>
        </authorList>
    </citation>
    <scope>IDENTIFICATION</scope>
    <source>
        <strain evidence="1">Yugu1</strain>
    </source>
</reference>
<dbReference type="InParanoid" id="K3Z2N6"/>
<protein>
    <submittedName>
        <fullName evidence="1">Uncharacterized protein</fullName>
    </submittedName>
</protein>
<proteinExistence type="predicted"/>
<evidence type="ECO:0000313" key="2">
    <source>
        <dbReference type="Proteomes" id="UP000004995"/>
    </source>
</evidence>